<reference evidence="2 3" key="1">
    <citation type="journal article" date="2018" name="Front. Plant Sci.">
        <title>Red Clover (Trifolium pratense) and Zigzag Clover (T. medium) - A Picture of Genomic Similarities and Differences.</title>
        <authorList>
            <person name="Dluhosova J."/>
            <person name="Istvanek J."/>
            <person name="Nedelnik J."/>
            <person name="Repkova J."/>
        </authorList>
    </citation>
    <scope>NUCLEOTIDE SEQUENCE [LARGE SCALE GENOMIC DNA]</scope>
    <source>
        <strain evidence="3">cv. 10/8</strain>
        <tissue evidence="2">Leaf</tissue>
    </source>
</reference>
<dbReference type="Proteomes" id="UP000265520">
    <property type="component" value="Unassembled WGS sequence"/>
</dbReference>
<feature type="domain" description="Integrase zinc-binding" evidence="1">
    <location>
        <begin position="81"/>
        <end position="133"/>
    </location>
</feature>
<dbReference type="Pfam" id="PF17921">
    <property type="entry name" value="Integrase_H2C2"/>
    <property type="match status" value="1"/>
</dbReference>
<proteinExistence type="predicted"/>
<dbReference type="InterPro" id="IPR041588">
    <property type="entry name" value="Integrase_H2C2"/>
</dbReference>
<evidence type="ECO:0000313" key="3">
    <source>
        <dbReference type="Proteomes" id="UP000265520"/>
    </source>
</evidence>
<name>A0A392RDC3_9FABA</name>
<organism evidence="2 3">
    <name type="scientific">Trifolium medium</name>
    <dbReference type="NCBI Taxonomy" id="97028"/>
    <lineage>
        <taxon>Eukaryota</taxon>
        <taxon>Viridiplantae</taxon>
        <taxon>Streptophyta</taxon>
        <taxon>Embryophyta</taxon>
        <taxon>Tracheophyta</taxon>
        <taxon>Spermatophyta</taxon>
        <taxon>Magnoliopsida</taxon>
        <taxon>eudicotyledons</taxon>
        <taxon>Gunneridae</taxon>
        <taxon>Pentapetalae</taxon>
        <taxon>rosids</taxon>
        <taxon>fabids</taxon>
        <taxon>Fabales</taxon>
        <taxon>Fabaceae</taxon>
        <taxon>Papilionoideae</taxon>
        <taxon>50 kb inversion clade</taxon>
        <taxon>NPAAA clade</taxon>
        <taxon>Hologalegina</taxon>
        <taxon>IRL clade</taxon>
        <taxon>Trifolieae</taxon>
        <taxon>Trifolium</taxon>
    </lineage>
</organism>
<feature type="non-terminal residue" evidence="2">
    <location>
        <position position="141"/>
    </location>
</feature>
<sequence>SIEEHTSPTLSVMVINVNSIKDGASWMTNYYMYLAHGYLPEDEKEAKTLQRKASSYCLMYDKLYKRGISTPLLKCIGEEDVDYVLREIHEGINGQHLGGRSLARKALRAGYYWPTMQQDAREHVRKCDKCQRHEDMILAPP</sequence>
<dbReference type="PANTHER" id="PTHR48475:SF2">
    <property type="entry name" value="RIBONUCLEASE H"/>
    <property type="match status" value="1"/>
</dbReference>
<comment type="caution">
    <text evidence="2">The sequence shown here is derived from an EMBL/GenBank/DDBJ whole genome shotgun (WGS) entry which is preliminary data.</text>
</comment>
<keyword evidence="3" id="KW-1185">Reference proteome</keyword>
<evidence type="ECO:0000313" key="2">
    <source>
        <dbReference type="EMBL" id="MCI34197.1"/>
    </source>
</evidence>
<accession>A0A392RDC3</accession>
<dbReference type="AlphaFoldDB" id="A0A392RDC3"/>
<feature type="non-terminal residue" evidence="2">
    <location>
        <position position="1"/>
    </location>
</feature>
<dbReference type="Gene3D" id="1.10.340.70">
    <property type="match status" value="1"/>
</dbReference>
<dbReference type="PANTHER" id="PTHR48475">
    <property type="entry name" value="RIBONUCLEASE H"/>
    <property type="match status" value="1"/>
</dbReference>
<evidence type="ECO:0000259" key="1">
    <source>
        <dbReference type="Pfam" id="PF17921"/>
    </source>
</evidence>
<protein>
    <recommendedName>
        <fullName evidence="1">Integrase zinc-binding domain-containing protein</fullName>
    </recommendedName>
</protein>
<dbReference type="EMBL" id="LXQA010211483">
    <property type="protein sequence ID" value="MCI34197.1"/>
    <property type="molecule type" value="Genomic_DNA"/>
</dbReference>